<proteinExistence type="predicted"/>
<feature type="non-terminal residue" evidence="3">
    <location>
        <position position="813"/>
    </location>
</feature>
<feature type="repeat" description="TPR" evidence="1">
    <location>
        <begin position="20"/>
        <end position="53"/>
    </location>
</feature>
<dbReference type="InterPro" id="IPR011990">
    <property type="entry name" value="TPR-like_helical_dom_sf"/>
</dbReference>
<dbReference type="SUPFAM" id="SSF48452">
    <property type="entry name" value="TPR-like"/>
    <property type="match status" value="2"/>
</dbReference>
<dbReference type="Gene3D" id="1.25.40.10">
    <property type="entry name" value="Tetratricopeptide repeat domain"/>
    <property type="match status" value="3"/>
</dbReference>
<dbReference type="PROSITE" id="PS50005">
    <property type="entry name" value="TPR"/>
    <property type="match status" value="1"/>
</dbReference>
<dbReference type="SMART" id="SM00028">
    <property type="entry name" value="TPR"/>
    <property type="match status" value="4"/>
</dbReference>
<dbReference type="Pfam" id="PF13428">
    <property type="entry name" value="TPR_14"/>
    <property type="match status" value="1"/>
</dbReference>
<dbReference type="OrthoDB" id="10256606at2759"/>
<dbReference type="InterPro" id="IPR039340">
    <property type="entry name" value="Tfc4/TFIIIC-102/Sfc4"/>
</dbReference>
<dbReference type="AlphaFoldDB" id="A0A8E0S4C3"/>
<dbReference type="GO" id="GO:0006383">
    <property type="term" value="P:transcription by RNA polymerase III"/>
    <property type="evidence" value="ECO:0007669"/>
    <property type="project" value="InterPro"/>
</dbReference>
<evidence type="ECO:0000256" key="1">
    <source>
        <dbReference type="PROSITE-ProRule" id="PRU00339"/>
    </source>
</evidence>
<dbReference type="PANTHER" id="PTHR23082">
    <property type="entry name" value="TRANSCRIPTION INITIATION FACTOR IIIC TFIIIC , POLYPEPTIDE 3-RELATED"/>
    <property type="match status" value="1"/>
</dbReference>
<keyword evidence="1" id="KW-0802">TPR repeat</keyword>
<keyword evidence="4" id="KW-1185">Reference proteome</keyword>
<accession>A0A8E0S4C3</accession>
<evidence type="ECO:0000313" key="3">
    <source>
        <dbReference type="EMBL" id="KAA0200677.1"/>
    </source>
</evidence>
<dbReference type="InterPro" id="IPR019734">
    <property type="entry name" value="TPR_rpt"/>
</dbReference>
<evidence type="ECO:0000313" key="4">
    <source>
        <dbReference type="Proteomes" id="UP000728185"/>
    </source>
</evidence>
<organism evidence="3 4">
    <name type="scientific">Fasciolopsis buskii</name>
    <dbReference type="NCBI Taxonomy" id="27845"/>
    <lineage>
        <taxon>Eukaryota</taxon>
        <taxon>Metazoa</taxon>
        <taxon>Spiralia</taxon>
        <taxon>Lophotrochozoa</taxon>
        <taxon>Platyhelminthes</taxon>
        <taxon>Trematoda</taxon>
        <taxon>Digenea</taxon>
        <taxon>Plagiorchiida</taxon>
        <taxon>Echinostomata</taxon>
        <taxon>Echinostomatoidea</taxon>
        <taxon>Fasciolidae</taxon>
        <taxon>Fasciolopsis</taxon>
    </lineage>
</organism>
<evidence type="ECO:0000256" key="2">
    <source>
        <dbReference type="SAM" id="MobiDB-lite"/>
    </source>
</evidence>
<dbReference type="Pfam" id="PF13181">
    <property type="entry name" value="TPR_8"/>
    <property type="match status" value="1"/>
</dbReference>
<comment type="caution">
    <text evidence="3">The sequence shown here is derived from an EMBL/GenBank/DDBJ whole genome shotgun (WGS) entry which is preliminary data.</text>
</comment>
<dbReference type="PANTHER" id="PTHR23082:SF0">
    <property type="entry name" value="GENERAL TRANSCRIPTION FACTOR 3C POLYPEPTIDE 3"/>
    <property type="match status" value="1"/>
</dbReference>
<dbReference type="Proteomes" id="UP000728185">
    <property type="component" value="Unassembled WGS sequence"/>
</dbReference>
<dbReference type="EMBL" id="LUCM01000355">
    <property type="protein sequence ID" value="KAA0200677.1"/>
    <property type="molecule type" value="Genomic_DNA"/>
</dbReference>
<gene>
    <name evidence="3" type="ORF">FBUS_05358</name>
</gene>
<name>A0A8E0S4C3_9TREM</name>
<feature type="compositionally biased region" description="Acidic residues" evidence="2">
    <location>
        <begin position="409"/>
        <end position="430"/>
    </location>
</feature>
<reference evidence="3" key="1">
    <citation type="submission" date="2019-05" db="EMBL/GenBank/DDBJ databases">
        <title>Annotation for the trematode Fasciolopsis buski.</title>
        <authorList>
            <person name="Choi Y.-J."/>
        </authorList>
    </citation>
    <scope>NUCLEOTIDE SEQUENCE</scope>
    <source>
        <strain evidence="3">HT</strain>
        <tissue evidence="3">Whole worm</tissue>
    </source>
</reference>
<dbReference type="GO" id="GO:0000127">
    <property type="term" value="C:transcription factor TFIIIC complex"/>
    <property type="evidence" value="ECO:0007669"/>
    <property type="project" value="TreeGrafter"/>
</dbReference>
<feature type="region of interest" description="Disordered" evidence="2">
    <location>
        <begin position="397"/>
        <end position="439"/>
    </location>
</feature>
<sequence>VLQCTSVYCGRFTLPAPQSSEPYTVLAELYYRRGDQNKAKELLQSAAERCPTDSNLWLSLVEIAEEKNDLTLALYYTRQAVRGDRQDASIRQRLIAYLERAGRRREALNHRLFGLSLTPESSGDEQFRVARHLADEFFKLMDLNCAIRAYEAAFENFPKAGTESDKNTVLSMMVQGEKDIKALRFFISYCDVNLTKGNRKRLSPVSITASGSQVKQYIRCTYPRTLSTELTVKLFLVLVRLQFTTAITPHVLKRFTNDLAKKHYDWLLEIVKTYRRIGMNSTALQLLTRLSTFESTKEIPLVWTMLAECQVAAGQIQDALEAYRYVVENLAPRHADARLAYGNLLKRVGKDREALAVLHPSSVIDAASSGQRGRKVRFAATQETKTTASHNLVSRELTSTCRTTRADSEAETETEWDEEEAEGEGEEDGEGLSSRAQARADAEWLATTDAIPDAALLAHDPIAYRIAFERCRMLDQPDTVDSFLDETWTLLFSDVARLCGPKWAQFTRFLESMRLRSRLMERLSADTTTVSSDPNTLSTAVERNVSGFDIWGLFLRLIDVLQSRLPRSLSFLESATAWACLLPQIHSEDGRRQAASNLLISTCLLGGHGSPALIKLREMRPQYGQYNQFWNTINIAITLSRDLRHSRFVDRVFMKESSNYAAAILANNDRIVRGSHRYATGRLIEMRQMNPQDPLIHLLLSIGFLGIALQKHVASRHPAVLQALGFISEYRRLRGHCQEVYYNIARLCHQLLLNHVAIAYYEKVLELEPVGNTETEKSYTDLRPEAAFNLILLYRSQGNYTMAHHLMQRYLII</sequence>
<protein>
    <submittedName>
        <fullName evidence="3">General transcription factor 3C polypeptide 3</fullName>
    </submittedName>
</protein>